<dbReference type="Pfam" id="PF07813">
    <property type="entry name" value="LTXXQ"/>
    <property type="match status" value="1"/>
</dbReference>
<dbReference type="RefSeq" id="WP_092128795.1">
    <property type="nucleotide sequence ID" value="NZ_FMYU01000007.1"/>
</dbReference>
<organism evidence="2 3">
    <name type="scientific">Desulfurella multipotens</name>
    <dbReference type="NCBI Taxonomy" id="79269"/>
    <lineage>
        <taxon>Bacteria</taxon>
        <taxon>Pseudomonadati</taxon>
        <taxon>Campylobacterota</taxon>
        <taxon>Desulfurellia</taxon>
        <taxon>Desulfurellales</taxon>
        <taxon>Desulfurellaceae</taxon>
        <taxon>Desulfurella</taxon>
    </lineage>
</organism>
<keyword evidence="3" id="KW-1185">Reference proteome</keyword>
<feature type="signal peptide" evidence="1">
    <location>
        <begin position="1"/>
        <end position="26"/>
    </location>
</feature>
<dbReference type="InterPro" id="IPR012899">
    <property type="entry name" value="LTXXQ"/>
</dbReference>
<evidence type="ECO:0000313" key="2">
    <source>
        <dbReference type="EMBL" id="SDC63178.1"/>
    </source>
</evidence>
<sequence length="141" mass="16286">MHYKKFFVGLIFSGGLMLAVSNNSFAQPQAGYMMNQGYGMMGGFMGPYQFKYLNLTKQQQNEVRKLQEQHSEAMQNIMKEYFNAMNNSSGNETVNQMAQIRSECFNKMMNERNAYFNALSKILTKEQMEKLHSAYQAPVNK</sequence>
<dbReference type="Proteomes" id="UP000199411">
    <property type="component" value="Unassembled WGS sequence"/>
</dbReference>
<protein>
    <submittedName>
        <fullName evidence="2">LTXXQ motif family protein</fullName>
    </submittedName>
</protein>
<accession>A0A1G6N5N8</accession>
<dbReference type="EMBL" id="FMYU01000007">
    <property type="protein sequence ID" value="SDC63178.1"/>
    <property type="molecule type" value="Genomic_DNA"/>
</dbReference>
<gene>
    <name evidence="2" type="ORF">SAMN05660835_01125</name>
</gene>
<evidence type="ECO:0000256" key="1">
    <source>
        <dbReference type="SAM" id="SignalP"/>
    </source>
</evidence>
<feature type="chain" id="PRO_5011689293" evidence="1">
    <location>
        <begin position="27"/>
        <end position="141"/>
    </location>
</feature>
<dbReference type="AlphaFoldDB" id="A0A1G6N5N8"/>
<dbReference type="Gene3D" id="1.20.120.1490">
    <property type="match status" value="1"/>
</dbReference>
<dbReference type="GO" id="GO:0042597">
    <property type="term" value="C:periplasmic space"/>
    <property type="evidence" value="ECO:0007669"/>
    <property type="project" value="InterPro"/>
</dbReference>
<name>A0A1G6N5N8_9BACT</name>
<evidence type="ECO:0000313" key="3">
    <source>
        <dbReference type="Proteomes" id="UP000199411"/>
    </source>
</evidence>
<keyword evidence="1" id="KW-0732">Signal</keyword>
<reference evidence="3" key="1">
    <citation type="submission" date="2016-10" db="EMBL/GenBank/DDBJ databases">
        <authorList>
            <person name="Varghese N."/>
            <person name="Submissions S."/>
        </authorList>
    </citation>
    <scope>NUCLEOTIDE SEQUENCE [LARGE SCALE GENOMIC DNA]</scope>
    <source>
        <strain evidence="3">DSM 8415</strain>
    </source>
</reference>
<proteinExistence type="predicted"/>